<dbReference type="Gene3D" id="2.60.120.10">
    <property type="entry name" value="Jelly Rolls"/>
    <property type="match status" value="1"/>
</dbReference>
<reference evidence="3 4" key="1">
    <citation type="journal article" date="2018" name="Sci. Rep.">
        <title>Genome Features and Biochemical Characteristics of a Robust, Fast Growing and Naturally Transformable Cyanobacterium Synechococcus elongatus PCC 11801 Isolated from India.</title>
        <authorList>
            <person name="Jaiswal D."/>
            <person name="Sengupta A."/>
            <person name="Sohoni S."/>
            <person name="Sengupta S."/>
            <person name="Phadnavis A.G."/>
            <person name="Pakrasi H.B."/>
            <person name="Wangikar P.P."/>
        </authorList>
    </citation>
    <scope>NUCLEOTIDE SEQUENCE [LARGE SCALE GENOMIC DNA]</scope>
    <source>
        <strain evidence="3 4">PCC 11801</strain>
    </source>
</reference>
<keyword evidence="1" id="KW-1133">Transmembrane helix</keyword>
<dbReference type="AlphaFoldDB" id="A0AAN1UTM9"/>
<dbReference type="Proteomes" id="UP000267249">
    <property type="component" value="Chromosome"/>
</dbReference>
<dbReference type="GO" id="GO:0005952">
    <property type="term" value="C:cAMP-dependent protein kinase complex"/>
    <property type="evidence" value="ECO:0007669"/>
    <property type="project" value="InterPro"/>
</dbReference>
<dbReference type="GO" id="GO:0005829">
    <property type="term" value="C:cytosol"/>
    <property type="evidence" value="ECO:0007669"/>
    <property type="project" value="TreeGrafter"/>
</dbReference>
<dbReference type="InterPro" id="IPR050503">
    <property type="entry name" value="cAMP-dep_PK_reg_su-like"/>
</dbReference>
<dbReference type="SMART" id="SM00100">
    <property type="entry name" value="cNMP"/>
    <property type="match status" value="1"/>
</dbReference>
<dbReference type="SUPFAM" id="SSF51206">
    <property type="entry name" value="cAMP-binding domain-like"/>
    <property type="match status" value="1"/>
</dbReference>
<evidence type="ECO:0000259" key="2">
    <source>
        <dbReference type="PROSITE" id="PS50042"/>
    </source>
</evidence>
<dbReference type="PROSITE" id="PS50042">
    <property type="entry name" value="CNMP_BINDING_3"/>
    <property type="match status" value="1"/>
</dbReference>
<proteinExistence type="predicted"/>
<evidence type="ECO:0000256" key="1">
    <source>
        <dbReference type="SAM" id="Phobius"/>
    </source>
</evidence>
<dbReference type="RefSeq" id="WP_208675231.1">
    <property type="nucleotide sequence ID" value="NZ_CP030139.2"/>
</dbReference>
<organism evidence="3 4">
    <name type="scientific">Synechococcus elongatus PCC 11801</name>
    <dbReference type="NCBI Taxonomy" id="2219813"/>
    <lineage>
        <taxon>Bacteria</taxon>
        <taxon>Bacillati</taxon>
        <taxon>Cyanobacteriota</taxon>
        <taxon>Cyanophyceae</taxon>
        <taxon>Synechococcales</taxon>
        <taxon>Synechococcaceae</taxon>
        <taxon>Synechococcus</taxon>
    </lineage>
</organism>
<dbReference type="InterPro" id="IPR014710">
    <property type="entry name" value="RmlC-like_jellyroll"/>
</dbReference>
<accession>A0AAN1UTM9</accession>
<sequence>MEKHRIAAGACIYREGDISDSIYLVRAGEIEVTSLYPETGQVVEQTLRPGQLLGEMELVDGRPRTATAQARSECLLLEIQRSELLNLLQDSWQATAVLGKIHCDRLSKLLYESSLEAELARLKLEMHLKIREAILQHEQRVIQSHHGMLAIAIPILLLAGWLCWSWTVPMGSAYVASF</sequence>
<feature type="domain" description="Cyclic nucleotide-binding" evidence="2">
    <location>
        <begin position="1"/>
        <end position="88"/>
    </location>
</feature>
<keyword evidence="1" id="KW-0812">Transmembrane</keyword>
<evidence type="ECO:0000313" key="3">
    <source>
        <dbReference type="EMBL" id="AZB71705.1"/>
    </source>
</evidence>
<name>A0AAN1UTM9_SYNEL</name>
<dbReference type="InterPro" id="IPR000595">
    <property type="entry name" value="cNMP-bd_dom"/>
</dbReference>
<dbReference type="EMBL" id="CP030139">
    <property type="protein sequence ID" value="AZB71705.1"/>
    <property type="molecule type" value="Genomic_DNA"/>
</dbReference>
<dbReference type="Pfam" id="PF00027">
    <property type="entry name" value="cNMP_binding"/>
    <property type="match status" value="1"/>
</dbReference>
<keyword evidence="1" id="KW-0472">Membrane</keyword>
<evidence type="ECO:0000313" key="4">
    <source>
        <dbReference type="Proteomes" id="UP000267249"/>
    </source>
</evidence>
<dbReference type="InterPro" id="IPR018490">
    <property type="entry name" value="cNMP-bd_dom_sf"/>
</dbReference>
<feature type="transmembrane region" description="Helical" evidence="1">
    <location>
        <begin position="147"/>
        <end position="167"/>
    </location>
</feature>
<gene>
    <name evidence="3" type="ORF">DOP62_02290</name>
</gene>
<protein>
    <submittedName>
        <fullName evidence="3">Cyclic nucleotide-binding domain-containing protein</fullName>
    </submittedName>
</protein>
<dbReference type="PANTHER" id="PTHR11635:SF152">
    <property type="entry name" value="CAMP-DEPENDENT PROTEIN KINASE TYPE I REGULATORY SUBUNIT-RELATED"/>
    <property type="match status" value="1"/>
</dbReference>
<dbReference type="CDD" id="cd00038">
    <property type="entry name" value="CAP_ED"/>
    <property type="match status" value="1"/>
</dbReference>
<dbReference type="PANTHER" id="PTHR11635">
    <property type="entry name" value="CAMP-DEPENDENT PROTEIN KINASE REGULATORY CHAIN"/>
    <property type="match status" value="1"/>
</dbReference>